<dbReference type="AlphaFoldDB" id="S7V6L8"/>
<dbReference type="STRING" id="641524.ADICYQ_5512"/>
<proteinExistence type="predicted"/>
<comment type="caution">
    <text evidence="1">The sequence shown here is derived from an EMBL/GenBank/DDBJ whole genome shotgun (WGS) entry which is preliminary data.</text>
</comment>
<evidence type="ECO:0000313" key="1">
    <source>
        <dbReference type="EMBL" id="EPR65591.1"/>
    </source>
</evidence>
<evidence type="ECO:0000313" key="2">
    <source>
        <dbReference type="Proteomes" id="UP000014974"/>
    </source>
</evidence>
<protein>
    <submittedName>
        <fullName evidence="1">Uncharacterized protein</fullName>
    </submittedName>
</protein>
<reference evidence="1 2" key="1">
    <citation type="journal article" date="2013" name="Genome Announc.">
        <title>Draft Genome Sequence of Cyclobacterium qasimii Strain M12-11BT, Isolated from Arctic Marine Sediment.</title>
        <authorList>
            <person name="Shivaji S."/>
            <person name="Ara S."/>
            <person name="Singh A."/>
            <person name="Kumar Pinnaka A."/>
        </authorList>
    </citation>
    <scope>NUCLEOTIDE SEQUENCE [LARGE SCALE GENOMIC DNA]</scope>
    <source>
        <strain evidence="1 2">M12-11B</strain>
    </source>
</reference>
<accession>S7V6L8</accession>
<name>S7V6L8_9BACT</name>
<dbReference type="Proteomes" id="UP000014974">
    <property type="component" value="Unassembled WGS sequence"/>
</dbReference>
<sequence length="37" mass="4303">MEFSESSQKVILSCNKTNIVHFGVKWKFCHKLIYGSI</sequence>
<gene>
    <name evidence="1" type="ORF">ADICYQ_5512</name>
</gene>
<dbReference type="EMBL" id="ATNM01000191">
    <property type="protein sequence ID" value="EPR65591.1"/>
    <property type="molecule type" value="Genomic_DNA"/>
</dbReference>
<organism evidence="1 2">
    <name type="scientific">Cyclobacterium qasimii M12-11B</name>
    <dbReference type="NCBI Taxonomy" id="641524"/>
    <lineage>
        <taxon>Bacteria</taxon>
        <taxon>Pseudomonadati</taxon>
        <taxon>Bacteroidota</taxon>
        <taxon>Cytophagia</taxon>
        <taxon>Cytophagales</taxon>
        <taxon>Cyclobacteriaceae</taxon>
        <taxon>Cyclobacterium</taxon>
    </lineage>
</organism>